<dbReference type="STRING" id="554055.A0A2P6VP23"/>
<dbReference type="OrthoDB" id="194358at2759"/>
<comment type="caution">
    <text evidence="10">The sequence shown here is derived from an EMBL/GenBank/DDBJ whole genome shotgun (WGS) entry which is preliminary data.</text>
</comment>
<keyword evidence="5 6" id="KW-0040">ANK repeat</keyword>
<evidence type="ECO:0000256" key="3">
    <source>
        <dbReference type="ARBA" id="ARBA00022771"/>
    </source>
</evidence>
<dbReference type="InterPro" id="IPR002893">
    <property type="entry name" value="Znf_MYND"/>
</dbReference>
<dbReference type="InterPro" id="IPR002110">
    <property type="entry name" value="Ankyrin_rpt"/>
</dbReference>
<dbReference type="Pfam" id="PF12796">
    <property type="entry name" value="Ank_2"/>
    <property type="match status" value="2"/>
</dbReference>
<evidence type="ECO:0000256" key="6">
    <source>
        <dbReference type="PROSITE-ProRule" id="PRU00023"/>
    </source>
</evidence>
<evidence type="ECO:0000259" key="9">
    <source>
        <dbReference type="PROSITE" id="PS50865"/>
    </source>
</evidence>
<reference evidence="10 11" key="1">
    <citation type="journal article" date="2018" name="Plant J.">
        <title>Genome sequences of Chlorella sorokiniana UTEX 1602 and Micractinium conductrix SAG 241.80: implications to maltose excretion by a green alga.</title>
        <authorList>
            <person name="Arriola M.B."/>
            <person name="Velmurugan N."/>
            <person name="Zhang Y."/>
            <person name="Plunkett M.H."/>
            <person name="Hondzo H."/>
            <person name="Barney B.M."/>
        </authorList>
    </citation>
    <scope>NUCLEOTIDE SEQUENCE [LARGE SCALE GENOMIC DNA]</scope>
    <source>
        <strain evidence="10 11">SAG 241.80</strain>
    </source>
</reference>
<dbReference type="EMBL" id="LHPF02000002">
    <property type="protein sequence ID" value="PSC75853.1"/>
    <property type="molecule type" value="Genomic_DNA"/>
</dbReference>
<dbReference type="InterPro" id="IPR036770">
    <property type="entry name" value="Ankyrin_rpt-contain_sf"/>
</dbReference>
<dbReference type="Gene3D" id="1.25.40.20">
    <property type="entry name" value="Ankyrin repeat-containing domain"/>
    <property type="match status" value="3"/>
</dbReference>
<feature type="repeat" description="ANK" evidence="6">
    <location>
        <begin position="129"/>
        <end position="161"/>
    </location>
</feature>
<evidence type="ECO:0000256" key="4">
    <source>
        <dbReference type="ARBA" id="ARBA00022833"/>
    </source>
</evidence>
<accession>A0A2P6VP23</accession>
<name>A0A2P6VP23_9CHLO</name>
<evidence type="ECO:0000256" key="5">
    <source>
        <dbReference type="ARBA" id="ARBA00023043"/>
    </source>
</evidence>
<dbReference type="Proteomes" id="UP000239649">
    <property type="component" value="Unassembled WGS sequence"/>
</dbReference>
<feature type="compositionally biased region" description="Low complexity" evidence="8">
    <location>
        <begin position="516"/>
        <end position="533"/>
    </location>
</feature>
<proteinExistence type="predicted"/>
<feature type="region of interest" description="Disordered" evidence="8">
    <location>
        <begin position="516"/>
        <end position="538"/>
    </location>
</feature>
<evidence type="ECO:0000256" key="1">
    <source>
        <dbReference type="ARBA" id="ARBA00022723"/>
    </source>
</evidence>
<feature type="repeat" description="ANK" evidence="6">
    <location>
        <begin position="25"/>
        <end position="57"/>
    </location>
</feature>
<dbReference type="SMART" id="SM00248">
    <property type="entry name" value="ANK"/>
    <property type="match status" value="8"/>
</dbReference>
<dbReference type="PANTHER" id="PTHR24173:SF83">
    <property type="entry name" value="SOCS BOX DOMAIN-CONTAINING PROTEIN"/>
    <property type="match status" value="1"/>
</dbReference>
<feature type="domain" description="MYND-type" evidence="9">
    <location>
        <begin position="1128"/>
        <end position="1172"/>
    </location>
</feature>
<keyword evidence="2" id="KW-0677">Repeat</keyword>
<evidence type="ECO:0000313" key="10">
    <source>
        <dbReference type="EMBL" id="PSC75853.1"/>
    </source>
</evidence>
<dbReference type="PANTHER" id="PTHR24173">
    <property type="entry name" value="ANKYRIN REPEAT CONTAINING"/>
    <property type="match status" value="1"/>
</dbReference>
<dbReference type="SUPFAM" id="SSF144232">
    <property type="entry name" value="HIT/MYND zinc finger-like"/>
    <property type="match status" value="1"/>
</dbReference>
<keyword evidence="3 7" id="KW-0863">Zinc-finger</keyword>
<dbReference type="AlphaFoldDB" id="A0A2P6VP23"/>
<dbReference type="Gene3D" id="6.10.140.2220">
    <property type="match status" value="1"/>
</dbReference>
<keyword evidence="4" id="KW-0862">Zinc</keyword>
<dbReference type="PROSITE" id="PS50297">
    <property type="entry name" value="ANK_REP_REGION"/>
    <property type="match status" value="2"/>
</dbReference>
<dbReference type="PROSITE" id="PS50865">
    <property type="entry name" value="ZF_MYND_2"/>
    <property type="match status" value="1"/>
</dbReference>
<evidence type="ECO:0000256" key="7">
    <source>
        <dbReference type="PROSITE-ProRule" id="PRU00134"/>
    </source>
</evidence>
<keyword evidence="11" id="KW-1185">Reference proteome</keyword>
<sequence length="1176" mass="124356">MATRTPRLACIEGGWDVNEPIVTGPLRTPLHIAAEDGHLGCLLRLLKAGADPRQLTTEGLDALELAVNKGHTQLTPKAMAEMGLQGLQAEAFARTEQPLLNMAVMAGQLGSVKALLELGCSINAGIPGQQMRAIHAAAVSGEVAALRLLAERGAHMGLEDSEGFTVLHYCCMLRARMGGDPGDACDAEDCRHSQCIRALLSQGICEGLVEAPDGQGRTPLELACINGHAAPARVLLEYGAAAGGRRPALATPLTGACASGCPKLAALLLDRGARYPPLPMSGAQPTPLQDALFEPMQSENHPRRSRGHLQWAAVLMERGGASGAEPLVQRVGGMVLETSTLELLVSGASEAAGITAADSNAWVGDCVALLLRHGAPANRAPGAPPPIYLAARNGFPSAVEALVAAGAALLPPGRGDNALMHAADQPAAATAVLRASKDLPKAERRRLYTATVPPMMPHAGTPAWRAVQRCSGGDRQCMRLLRQCLQEAGVDGEVALPSKPAKEAPSMQQFPSLAAALGSAPGSAGSAHAAAPGHGERGQFTASRQLDQTFAQKHRDNPEGLYGTMFDRNWQKLPAAKLTAEVQRVLAPLRGAGSGADEEETRCVLIFLTNASMNSTLRRVAVQQGLPSMLASLLTPAAARRRPAAWHEAGVNTLNALVMAEPRTVVPHAPPLARYLWSLIARHAALPPDQLSGAEGEHWSSAMQGSLQALAQMGADTPRVQLLALCEGGDDHARLLYLEACAAGMKGEPDPSCVLHTIRGLSALRIIGVHDMDDPPDSDFLRRSSEGRALFTRRCLLGTAVQCMRALASSGRQDVLALMAQELQPLVQCCTEEARRYGLVLQVVEGVGSARYTPKVHHRFGCMLYCLVHYADTRTVECLFQAGLMPALEAQLTALLAGGTSPAALAAAVAAQAPEGQPIVSDTLMMCVGVALARTDVWLHEAASLKLAQAATQLIEAIPAAFGEQPQQSPWSALLRQASFMLIAMCNRGGEVVRRLVTEAGLHLVIASAMPRVHKNVKVNLLGLFMALAKHAGPEMVAEMRRQGVDPSNPFPAAPQQPLQRLLVRLQQMATDPQTQHIARPSLLILLDLLRDRPLDWSKLHLRATGPHRVFGQRSSGDDPADAPTACCACCGVTAGTPGVSIKKCNGCRQAAFCGKACQLRMWRWYGHKAVCGAAS</sequence>
<dbReference type="GO" id="GO:0008270">
    <property type="term" value="F:zinc ion binding"/>
    <property type="evidence" value="ECO:0007669"/>
    <property type="project" value="UniProtKB-KW"/>
</dbReference>
<feature type="repeat" description="ANK" evidence="6">
    <location>
        <begin position="215"/>
        <end position="240"/>
    </location>
</feature>
<dbReference type="PROSITE" id="PS50088">
    <property type="entry name" value="ANK_REPEAT"/>
    <property type="match status" value="3"/>
</dbReference>
<dbReference type="SUPFAM" id="SSF48403">
    <property type="entry name" value="Ankyrin repeat"/>
    <property type="match status" value="1"/>
</dbReference>
<evidence type="ECO:0000313" key="11">
    <source>
        <dbReference type="Proteomes" id="UP000239649"/>
    </source>
</evidence>
<organism evidence="10 11">
    <name type="scientific">Micractinium conductrix</name>
    <dbReference type="NCBI Taxonomy" id="554055"/>
    <lineage>
        <taxon>Eukaryota</taxon>
        <taxon>Viridiplantae</taxon>
        <taxon>Chlorophyta</taxon>
        <taxon>core chlorophytes</taxon>
        <taxon>Trebouxiophyceae</taxon>
        <taxon>Chlorellales</taxon>
        <taxon>Chlorellaceae</taxon>
        <taxon>Chlorella clade</taxon>
        <taxon>Micractinium</taxon>
    </lineage>
</organism>
<keyword evidence="1" id="KW-0479">Metal-binding</keyword>
<evidence type="ECO:0000256" key="8">
    <source>
        <dbReference type="SAM" id="MobiDB-lite"/>
    </source>
</evidence>
<protein>
    <submittedName>
        <fullName evidence="10">Serine threonine-phosphatase 6 regulatory ankyrin repeat subunit A-isoform A</fullName>
    </submittedName>
</protein>
<gene>
    <name evidence="10" type="ORF">C2E20_1352</name>
</gene>
<evidence type="ECO:0000256" key="2">
    <source>
        <dbReference type="ARBA" id="ARBA00022737"/>
    </source>
</evidence>